<dbReference type="OrthoDB" id="9773828at2"/>
<sequence>MNYRTLGNDLTVSAVGLGCMGFSHAYGAPTDEADAIAAIRAAAEEGCTFFDTAECYVGEYADGSTSYNEELVGKALAPICNEVKIATKFGVRHENRQLVMDSRPATIRKSIDGSLKRLGVDVIDLYYQHRIDPKIPAEEVAGAMADLIKEGKILHWGISEADETYLRAAHAVCPVTCIQNRYSMMARWHESLFPVLEELTIGYVAFSPLANGILSGAFKAGETFSKEDYRSVMPQYADEAFAQNRELLALIHTLAKEKSASPAQISLAWMLCKKPYIVPIPGSRKLSRIKENLGAADVILTADEVAAIDTKLNHMKMSAVFGGSPVKK</sequence>
<dbReference type="AlphaFoldDB" id="A0A1I1Z315"/>
<dbReference type="Proteomes" id="UP000198896">
    <property type="component" value="Unassembled WGS sequence"/>
</dbReference>
<dbReference type="Pfam" id="PF00248">
    <property type="entry name" value="Aldo_ket_red"/>
    <property type="match status" value="1"/>
</dbReference>
<dbReference type="STRING" id="1123323.SAMN05216245_103109"/>
<dbReference type="EMBL" id="FONL01000003">
    <property type="protein sequence ID" value="SFE25638.1"/>
    <property type="molecule type" value="Genomic_DNA"/>
</dbReference>
<evidence type="ECO:0000256" key="1">
    <source>
        <dbReference type="ARBA" id="ARBA00023002"/>
    </source>
</evidence>
<proteinExistence type="predicted"/>
<gene>
    <name evidence="3" type="ORF">SAMN05216245_103109</name>
</gene>
<evidence type="ECO:0000259" key="2">
    <source>
        <dbReference type="Pfam" id="PF00248"/>
    </source>
</evidence>
<dbReference type="InterPro" id="IPR050791">
    <property type="entry name" value="Aldo-Keto_reductase"/>
</dbReference>
<evidence type="ECO:0000313" key="3">
    <source>
        <dbReference type="EMBL" id="SFE25638.1"/>
    </source>
</evidence>
<feature type="domain" description="NADP-dependent oxidoreductase" evidence="2">
    <location>
        <begin position="15"/>
        <end position="311"/>
    </location>
</feature>
<dbReference type="GO" id="GO:0005737">
    <property type="term" value="C:cytoplasm"/>
    <property type="evidence" value="ECO:0007669"/>
    <property type="project" value="TreeGrafter"/>
</dbReference>
<evidence type="ECO:0000313" key="4">
    <source>
        <dbReference type="Proteomes" id="UP000198896"/>
    </source>
</evidence>
<keyword evidence="1" id="KW-0560">Oxidoreductase</keyword>
<dbReference type="PANTHER" id="PTHR43625:SF77">
    <property type="entry name" value="ALDO-KETO REDUCTASE"/>
    <property type="match status" value="1"/>
</dbReference>
<accession>A0A1I1Z315</accession>
<dbReference type="SUPFAM" id="SSF51430">
    <property type="entry name" value="NAD(P)-linked oxidoreductase"/>
    <property type="match status" value="1"/>
</dbReference>
<reference evidence="3 4" key="1">
    <citation type="submission" date="2016-10" db="EMBL/GenBank/DDBJ databases">
        <authorList>
            <person name="de Groot N.N."/>
        </authorList>
    </citation>
    <scope>NUCLEOTIDE SEQUENCE [LARGE SCALE GENOMIC DNA]</scope>
    <source>
        <strain evidence="3 4">DSM 9236</strain>
    </source>
</reference>
<keyword evidence="4" id="KW-1185">Reference proteome</keyword>
<dbReference type="RefSeq" id="WP_093913048.1">
    <property type="nucleotide sequence ID" value="NZ_FONL01000003.1"/>
</dbReference>
<dbReference type="InterPro" id="IPR023210">
    <property type="entry name" value="NADP_OxRdtase_dom"/>
</dbReference>
<organism evidence="3 4">
    <name type="scientific">Succiniclasticum ruminis DSM 9236</name>
    <dbReference type="NCBI Taxonomy" id="1123323"/>
    <lineage>
        <taxon>Bacteria</taxon>
        <taxon>Bacillati</taxon>
        <taxon>Bacillota</taxon>
        <taxon>Negativicutes</taxon>
        <taxon>Acidaminococcales</taxon>
        <taxon>Acidaminococcaceae</taxon>
        <taxon>Succiniclasticum</taxon>
    </lineage>
</organism>
<dbReference type="Gene3D" id="3.20.20.100">
    <property type="entry name" value="NADP-dependent oxidoreductase domain"/>
    <property type="match status" value="1"/>
</dbReference>
<dbReference type="GO" id="GO:0016491">
    <property type="term" value="F:oxidoreductase activity"/>
    <property type="evidence" value="ECO:0007669"/>
    <property type="project" value="UniProtKB-KW"/>
</dbReference>
<name>A0A1I1Z315_9FIRM</name>
<dbReference type="PANTHER" id="PTHR43625">
    <property type="entry name" value="AFLATOXIN B1 ALDEHYDE REDUCTASE"/>
    <property type="match status" value="1"/>
</dbReference>
<dbReference type="CDD" id="cd19078">
    <property type="entry name" value="AKR_AKR13C1_2"/>
    <property type="match status" value="1"/>
</dbReference>
<protein>
    <submittedName>
        <fullName evidence="3">Predicted oxidoreductase</fullName>
    </submittedName>
</protein>
<dbReference type="InterPro" id="IPR036812">
    <property type="entry name" value="NAD(P)_OxRdtase_dom_sf"/>
</dbReference>